<comment type="caution">
    <text evidence="3">The sequence shown here is derived from an EMBL/GenBank/DDBJ whole genome shotgun (WGS) entry which is preliminary data.</text>
</comment>
<dbReference type="Proteomes" id="UP000053127">
    <property type="component" value="Unassembled WGS sequence"/>
</dbReference>
<feature type="domain" description="DUF6879" evidence="2">
    <location>
        <begin position="2"/>
        <end position="61"/>
    </location>
</feature>
<feature type="region of interest" description="Disordered" evidence="1">
    <location>
        <begin position="61"/>
        <end position="110"/>
    </location>
</feature>
<accession>A0A117Q4H1</accession>
<feature type="compositionally biased region" description="Polar residues" evidence="1">
    <location>
        <begin position="101"/>
        <end position="110"/>
    </location>
</feature>
<dbReference type="EMBL" id="LMWN01000012">
    <property type="protein sequence ID" value="KUN07514.1"/>
    <property type="molecule type" value="Genomic_DNA"/>
</dbReference>
<feature type="compositionally biased region" description="Basic and acidic residues" evidence="1">
    <location>
        <begin position="69"/>
        <end position="90"/>
    </location>
</feature>
<organism evidence="3 4">
    <name type="scientific">Streptomyces yokosukanensis</name>
    <dbReference type="NCBI Taxonomy" id="67386"/>
    <lineage>
        <taxon>Bacteria</taxon>
        <taxon>Bacillati</taxon>
        <taxon>Actinomycetota</taxon>
        <taxon>Actinomycetes</taxon>
        <taxon>Kitasatosporales</taxon>
        <taxon>Streptomycetaceae</taxon>
        <taxon>Streptomyces</taxon>
    </lineage>
</organism>
<evidence type="ECO:0000256" key="1">
    <source>
        <dbReference type="SAM" id="MobiDB-lite"/>
    </source>
</evidence>
<dbReference type="RefSeq" id="WP_067120847.1">
    <property type="nucleotide sequence ID" value="NZ_JBFACD010000006.1"/>
</dbReference>
<proteinExistence type="predicted"/>
<name>A0A117Q4H1_9ACTN</name>
<sequence>MLPGSDLWIFEGRQVLLNHRTGAGDWADATVGSRAEPSVVKQCSDAFEALWARGIPHETYETWAPTPPLREREPRPHALHVDGARNDEGRPVITGRPSPPNSKSQSFSIT</sequence>
<protein>
    <recommendedName>
        <fullName evidence="2">DUF6879 domain-containing protein</fullName>
    </recommendedName>
</protein>
<reference evidence="3 4" key="1">
    <citation type="submission" date="2015-10" db="EMBL/GenBank/DDBJ databases">
        <title>Draft genome sequence of Streptomyces yokosukanensis DSM 40224, type strain for the species Streptomyces yokosukanensis.</title>
        <authorList>
            <person name="Ruckert C."/>
            <person name="Winkler A."/>
            <person name="Kalinowski J."/>
            <person name="Kampfer P."/>
            <person name="Glaeser S."/>
        </authorList>
    </citation>
    <scope>NUCLEOTIDE SEQUENCE [LARGE SCALE GENOMIC DNA]</scope>
    <source>
        <strain evidence="3 4">DSM 40224</strain>
    </source>
</reference>
<dbReference type="InterPro" id="IPR049244">
    <property type="entry name" value="DUF6879"/>
</dbReference>
<evidence type="ECO:0000313" key="3">
    <source>
        <dbReference type="EMBL" id="KUN07514.1"/>
    </source>
</evidence>
<gene>
    <name evidence="3" type="ORF">AQI95_10875</name>
</gene>
<evidence type="ECO:0000259" key="2">
    <source>
        <dbReference type="Pfam" id="PF21806"/>
    </source>
</evidence>
<dbReference type="AlphaFoldDB" id="A0A117Q4H1"/>
<keyword evidence="4" id="KW-1185">Reference proteome</keyword>
<evidence type="ECO:0000313" key="4">
    <source>
        <dbReference type="Proteomes" id="UP000053127"/>
    </source>
</evidence>
<dbReference type="Pfam" id="PF21806">
    <property type="entry name" value="DUF6879"/>
    <property type="match status" value="1"/>
</dbReference>